<organism evidence="1 2">
    <name type="scientific">Melghiribacillus thermohalophilus</name>
    <dbReference type="NCBI Taxonomy" id="1324956"/>
    <lineage>
        <taxon>Bacteria</taxon>
        <taxon>Bacillati</taxon>
        <taxon>Bacillota</taxon>
        <taxon>Bacilli</taxon>
        <taxon>Bacillales</taxon>
        <taxon>Bacillaceae</taxon>
        <taxon>Melghiribacillus</taxon>
    </lineage>
</organism>
<evidence type="ECO:0008006" key="3">
    <source>
        <dbReference type="Google" id="ProtNLM"/>
    </source>
</evidence>
<dbReference type="EMBL" id="SMAN01000007">
    <property type="protein sequence ID" value="TCT23368.1"/>
    <property type="molecule type" value="Genomic_DNA"/>
</dbReference>
<gene>
    <name evidence="1" type="ORF">EDD68_10782</name>
</gene>
<name>A0A4R3N2P0_9BACI</name>
<reference evidence="1 2" key="1">
    <citation type="submission" date="2019-03" db="EMBL/GenBank/DDBJ databases">
        <title>Genomic Encyclopedia of Type Strains, Phase IV (KMG-IV): sequencing the most valuable type-strain genomes for metagenomic binning, comparative biology and taxonomic classification.</title>
        <authorList>
            <person name="Goeker M."/>
        </authorList>
    </citation>
    <scope>NUCLEOTIDE SEQUENCE [LARGE SCALE GENOMIC DNA]</scope>
    <source>
        <strain evidence="1 2">DSM 25894</strain>
    </source>
</reference>
<dbReference type="AlphaFoldDB" id="A0A4R3N2P0"/>
<proteinExistence type="predicted"/>
<accession>A0A4R3N2P0</accession>
<protein>
    <recommendedName>
        <fullName evidence="3">Inhibitor of sigma-G Gin protein</fullName>
    </recommendedName>
</protein>
<dbReference type="Proteomes" id="UP000294650">
    <property type="component" value="Unassembled WGS sequence"/>
</dbReference>
<sequence>MKGKCVESGADAPGYLNYLCEDCWRETLNEKLESDENERGQILLSKQSGTE</sequence>
<evidence type="ECO:0000313" key="2">
    <source>
        <dbReference type="Proteomes" id="UP000294650"/>
    </source>
</evidence>
<comment type="caution">
    <text evidence="1">The sequence shown here is derived from an EMBL/GenBank/DDBJ whole genome shotgun (WGS) entry which is preliminary data.</text>
</comment>
<keyword evidence="2" id="KW-1185">Reference proteome</keyword>
<evidence type="ECO:0000313" key="1">
    <source>
        <dbReference type="EMBL" id="TCT23368.1"/>
    </source>
</evidence>